<organism evidence="1 2">
    <name type="scientific">Asbolus verrucosus</name>
    <name type="common">Desert ironclad beetle</name>
    <dbReference type="NCBI Taxonomy" id="1661398"/>
    <lineage>
        <taxon>Eukaryota</taxon>
        <taxon>Metazoa</taxon>
        <taxon>Ecdysozoa</taxon>
        <taxon>Arthropoda</taxon>
        <taxon>Hexapoda</taxon>
        <taxon>Insecta</taxon>
        <taxon>Pterygota</taxon>
        <taxon>Neoptera</taxon>
        <taxon>Endopterygota</taxon>
        <taxon>Coleoptera</taxon>
        <taxon>Polyphaga</taxon>
        <taxon>Cucujiformia</taxon>
        <taxon>Tenebrionidae</taxon>
        <taxon>Pimeliinae</taxon>
        <taxon>Asbolus</taxon>
    </lineage>
</organism>
<gene>
    <name evidence="1" type="ORF">BDFB_013569</name>
</gene>
<comment type="caution">
    <text evidence="1">The sequence shown here is derived from an EMBL/GenBank/DDBJ whole genome shotgun (WGS) entry which is preliminary data.</text>
</comment>
<feature type="non-terminal residue" evidence="1">
    <location>
        <position position="1"/>
    </location>
</feature>
<dbReference type="EMBL" id="QDEB01075946">
    <property type="protein sequence ID" value="RZC34890.1"/>
    <property type="molecule type" value="Genomic_DNA"/>
</dbReference>
<name>A0A482VQE0_ASBVE</name>
<dbReference type="AlphaFoldDB" id="A0A482VQE0"/>
<keyword evidence="2" id="KW-1185">Reference proteome</keyword>
<accession>A0A482VQE0</accession>
<proteinExistence type="predicted"/>
<feature type="non-terminal residue" evidence="1">
    <location>
        <position position="66"/>
    </location>
</feature>
<reference evidence="1 2" key="1">
    <citation type="submission" date="2017-03" db="EMBL/GenBank/DDBJ databases">
        <title>Genome of the blue death feigning beetle - Asbolus verrucosus.</title>
        <authorList>
            <person name="Rider S.D."/>
        </authorList>
    </citation>
    <scope>NUCLEOTIDE SEQUENCE [LARGE SCALE GENOMIC DNA]</scope>
    <source>
        <strain evidence="1">Butters</strain>
        <tissue evidence="1">Head and leg muscle</tissue>
    </source>
</reference>
<sequence>CEDVKLFRSFQTLNGDESLVCTKPVYLSEKLRARALYFEYELHGRTKVGADVLVSSMNLKSAAFAA</sequence>
<evidence type="ECO:0000313" key="2">
    <source>
        <dbReference type="Proteomes" id="UP000292052"/>
    </source>
</evidence>
<protein>
    <submittedName>
        <fullName evidence="1">Uncharacterized protein</fullName>
    </submittedName>
</protein>
<evidence type="ECO:0000313" key="1">
    <source>
        <dbReference type="EMBL" id="RZC34890.1"/>
    </source>
</evidence>
<dbReference type="Proteomes" id="UP000292052">
    <property type="component" value="Unassembled WGS sequence"/>
</dbReference>